<dbReference type="PANTHER" id="PTHR44757:SF2">
    <property type="entry name" value="BIOFILM ARCHITECTURE MAINTENANCE PROTEIN MBAA"/>
    <property type="match status" value="1"/>
</dbReference>
<dbReference type="InterPro" id="IPR001633">
    <property type="entry name" value="EAL_dom"/>
</dbReference>
<evidence type="ECO:0000259" key="4">
    <source>
        <dbReference type="PROSITE" id="PS50883"/>
    </source>
</evidence>
<evidence type="ECO:0000259" key="3">
    <source>
        <dbReference type="PROSITE" id="PS50113"/>
    </source>
</evidence>
<feature type="transmembrane region" description="Helical" evidence="1">
    <location>
        <begin position="222"/>
        <end position="242"/>
    </location>
</feature>
<dbReference type="InterPro" id="IPR029787">
    <property type="entry name" value="Nucleotide_cyclase"/>
</dbReference>
<evidence type="ECO:0000313" key="6">
    <source>
        <dbReference type="EMBL" id="SUX31265.1"/>
    </source>
</evidence>
<feature type="domain" description="GGDEF" evidence="5">
    <location>
        <begin position="924"/>
        <end position="1057"/>
    </location>
</feature>
<sequence length="1328" mass="145722">MAGSFSAGGRMEADRRRLHWIIVSAYALIASAWIIVPDLMMDQWRRPGHPLGGMAWDSLFAFVSSAFLYLLLSGMGLERLAGLRKLGPLGLGLLALARRGMGWLVLLYLLSVLAAMAMPDVLWVYLASPRIYAWLVAGWDSAFILGCAAVLKLCLNQLDDDCVLLQPRHGQALAYLFAVCGSLLVLVLRFQLRFQHHLMLLFLIPIGLSALLGGLGPGLLSIALIFSIVASLSLASFSGVPAGPASQLLSLSLLVLIGVLFSVMGEVQLRARARLGAALARRQAALESLRHSDERFRVLFSDSPVAMAISRMEDGALEEVNQAFLDLLQLTRERALGHTTLELGIWKDAADRSRLMEALRSEGEVRGVPVTLLRDDGSVLQGLLSFRLIHFDGEAHVHGVVLDVTERHRAQMALRESEARLAGMVSSAMDGIITLDADQRITLFNAAAERMFGRRAQDMLGQPLDCLLPATMRAAHRQKVQRFGESGASPRHMGRLGKVQGMRAGGGIFDLEASIATQDVDGRRSYTVILRDISERERTQAEMTQRMQQLEALNDLNRAILAASDAEQIAQIGLRSLRRQVPFWGATAMLIDWESSCARVLAIERAPGASYDPGQRLSLVSYGMEDLERMKRGETCVVTDLGQIPRRALTLERLYQQGIQSYARIPLLAEGRLLGMLNLASDAVGAFDAAQLDVAQAYARHLAVSLQQSLLRQRVARLGRVYEVLSRINALVARCHEREELFDGICRVTVEVGTYRMAWVGVIDPETLNGTVVAFRGEDSDYLRQIRLSAKEDSPYRDRPACKAVRQKEIVVCNDVQEDASLQGLAPHLISYGVRSVACLPIMLDGRACAVLALFAGDVGAFDRQEMGLLRELASDIGFALDHIQKEERLDYLAYYDSLTGLANRSLLGERLAQRMANSAQEGRRFALAVFDIENFKSINDVFGRNEGDQVLKLLTQRLLRHTQDASLLARIGADQFALVLPQAAGEDEAALGIEQMRRECLDSPIVLNGDELRLSAKFGLSMHPDDGSTAMGLLERAESAVKRAKAGKEQFLFYRQEMTDRAAAALEMGSRLRQALELQQFELHYQPKFAAQGHAIVGAEALLRWRCPGRGMVPPAQFVPMLEELGLISEVGDWVLRQAARDYQSWRAAGLPAPRIAVNVSPLQLRRSDFAQSLAAVLAMHPQHAGIDIEITESQIMADVDSSIAMLRQVRELGVSIALDDFGTGHSSLAYLARLPVQALKIDRSFVSRMLDEEEAMTLVGMIVSLAHSMGLETVAEGVETEPQARVLAELGCDTLQGFWLGRPMPGDAFAARLADDAALAGLNAGQ</sequence>
<dbReference type="Proteomes" id="UP000254029">
    <property type="component" value="Unassembled WGS sequence"/>
</dbReference>
<dbReference type="Pfam" id="PF00990">
    <property type="entry name" value="GGDEF"/>
    <property type="match status" value="1"/>
</dbReference>
<feature type="transmembrane region" description="Helical" evidence="1">
    <location>
        <begin position="102"/>
        <end position="125"/>
    </location>
</feature>
<dbReference type="Gene3D" id="3.30.70.270">
    <property type="match status" value="1"/>
</dbReference>
<dbReference type="InterPro" id="IPR000160">
    <property type="entry name" value="GGDEF_dom"/>
</dbReference>
<dbReference type="InterPro" id="IPR052155">
    <property type="entry name" value="Biofilm_reg_signaling"/>
</dbReference>
<dbReference type="SUPFAM" id="SSF55781">
    <property type="entry name" value="GAF domain-like"/>
    <property type="match status" value="2"/>
</dbReference>
<dbReference type="SMART" id="SM00267">
    <property type="entry name" value="GGDEF"/>
    <property type="match status" value="1"/>
</dbReference>
<keyword evidence="1" id="KW-0812">Transmembrane</keyword>
<gene>
    <name evidence="6" type="primary">cph2_1</name>
    <name evidence="6" type="ORF">NCTC8684_00298</name>
</gene>
<feature type="transmembrane region" description="Helical" evidence="1">
    <location>
        <begin position="131"/>
        <end position="151"/>
    </location>
</feature>
<dbReference type="Pfam" id="PF00989">
    <property type="entry name" value="PAS"/>
    <property type="match status" value="1"/>
</dbReference>
<evidence type="ECO:0000313" key="7">
    <source>
        <dbReference type="Proteomes" id="UP000254029"/>
    </source>
</evidence>
<evidence type="ECO:0000259" key="2">
    <source>
        <dbReference type="PROSITE" id="PS50112"/>
    </source>
</evidence>
<feature type="transmembrane region" description="Helical" evidence="1">
    <location>
        <begin position="59"/>
        <end position="81"/>
    </location>
</feature>
<dbReference type="InterPro" id="IPR035965">
    <property type="entry name" value="PAS-like_dom_sf"/>
</dbReference>
<organism evidence="6 7">
    <name type="scientific">Chromobacterium violaceum</name>
    <dbReference type="NCBI Taxonomy" id="536"/>
    <lineage>
        <taxon>Bacteria</taxon>
        <taxon>Pseudomonadati</taxon>
        <taxon>Pseudomonadota</taxon>
        <taxon>Betaproteobacteria</taxon>
        <taxon>Neisseriales</taxon>
        <taxon>Chromobacteriaceae</taxon>
        <taxon>Chromobacterium</taxon>
    </lineage>
</organism>
<dbReference type="Pfam" id="PF13185">
    <property type="entry name" value="GAF_2"/>
    <property type="match status" value="1"/>
</dbReference>
<feature type="transmembrane region" description="Helical" evidence="1">
    <location>
        <begin position="172"/>
        <end position="192"/>
    </location>
</feature>
<comment type="caution">
    <text evidence="6">The sequence shown here is derived from an EMBL/GenBank/DDBJ whole genome shotgun (WGS) entry which is preliminary data.</text>
</comment>
<dbReference type="InterPro" id="IPR000700">
    <property type="entry name" value="PAS-assoc_C"/>
</dbReference>
<accession>A0AAX2M4F2</accession>
<evidence type="ECO:0000256" key="1">
    <source>
        <dbReference type="SAM" id="Phobius"/>
    </source>
</evidence>
<name>A0AAX2M4F2_CHRVL</name>
<dbReference type="CDD" id="cd01949">
    <property type="entry name" value="GGDEF"/>
    <property type="match status" value="1"/>
</dbReference>
<dbReference type="Gene3D" id="3.20.20.450">
    <property type="entry name" value="EAL domain"/>
    <property type="match status" value="1"/>
</dbReference>
<dbReference type="CDD" id="cd01948">
    <property type="entry name" value="EAL"/>
    <property type="match status" value="1"/>
</dbReference>
<dbReference type="PANTHER" id="PTHR44757">
    <property type="entry name" value="DIGUANYLATE CYCLASE DGCP"/>
    <property type="match status" value="1"/>
</dbReference>
<dbReference type="SMART" id="SM00065">
    <property type="entry name" value="GAF"/>
    <property type="match status" value="2"/>
</dbReference>
<feature type="transmembrane region" description="Helical" evidence="1">
    <location>
        <begin position="248"/>
        <end position="265"/>
    </location>
</feature>
<dbReference type="PROSITE" id="PS50887">
    <property type="entry name" value="GGDEF"/>
    <property type="match status" value="1"/>
</dbReference>
<dbReference type="NCBIfam" id="TIGR00254">
    <property type="entry name" value="GGDEF"/>
    <property type="match status" value="1"/>
</dbReference>
<protein>
    <submittedName>
        <fullName evidence="6">Bacteriophytochrome cph2</fullName>
    </submittedName>
</protein>
<dbReference type="Pfam" id="PF01590">
    <property type="entry name" value="GAF"/>
    <property type="match status" value="1"/>
</dbReference>
<dbReference type="PROSITE" id="PS50883">
    <property type="entry name" value="EAL"/>
    <property type="match status" value="1"/>
</dbReference>
<dbReference type="CDD" id="cd00130">
    <property type="entry name" value="PAS"/>
    <property type="match status" value="2"/>
</dbReference>
<dbReference type="SUPFAM" id="SSF55073">
    <property type="entry name" value="Nucleotide cyclase"/>
    <property type="match status" value="1"/>
</dbReference>
<dbReference type="InterPro" id="IPR003018">
    <property type="entry name" value="GAF"/>
</dbReference>
<dbReference type="SUPFAM" id="SSF55785">
    <property type="entry name" value="PYP-like sensor domain (PAS domain)"/>
    <property type="match status" value="2"/>
</dbReference>
<feature type="domain" description="PAS" evidence="2">
    <location>
        <begin position="417"/>
        <end position="487"/>
    </location>
</feature>
<proteinExistence type="predicted"/>
<dbReference type="InterPro" id="IPR043128">
    <property type="entry name" value="Rev_trsase/Diguanyl_cyclase"/>
</dbReference>
<feature type="domain" description="EAL" evidence="4">
    <location>
        <begin position="1066"/>
        <end position="1319"/>
    </location>
</feature>
<dbReference type="InterPro" id="IPR029016">
    <property type="entry name" value="GAF-like_dom_sf"/>
</dbReference>
<dbReference type="PROSITE" id="PS50113">
    <property type="entry name" value="PAC"/>
    <property type="match status" value="1"/>
</dbReference>
<dbReference type="SUPFAM" id="SSF141868">
    <property type="entry name" value="EAL domain-like"/>
    <property type="match status" value="1"/>
</dbReference>
<dbReference type="Pfam" id="PF13426">
    <property type="entry name" value="PAS_9"/>
    <property type="match status" value="1"/>
</dbReference>
<dbReference type="GO" id="GO:0006355">
    <property type="term" value="P:regulation of DNA-templated transcription"/>
    <property type="evidence" value="ECO:0007669"/>
    <property type="project" value="InterPro"/>
</dbReference>
<dbReference type="InterPro" id="IPR000014">
    <property type="entry name" value="PAS"/>
</dbReference>
<feature type="transmembrane region" description="Helical" evidence="1">
    <location>
        <begin position="20"/>
        <end position="39"/>
    </location>
</feature>
<dbReference type="Gene3D" id="3.30.450.40">
    <property type="match status" value="2"/>
</dbReference>
<feature type="domain" description="PAC" evidence="3">
    <location>
        <begin position="366"/>
        <end position="416"/>
    </location>
</feature>
<dbReference type="NCBIfam" id="TIGR00229">
    <property type="entry name" value="sensory_box"/>
    <property type="match status" value="2"/>
</dbReference>
<dbReference type="SMART" id="SM00091">
    <property type="entry name" value="PAS"/>
    <property type="match status" value="2"/>
</dbReference>
<dbReference type="SMART" id="SM00052">
    <property type="entry name" value="EAL"/>
    <property type="match status" value="1"/>
</dbReference>
<dbReference type="Gene3D" id="3.30.450.20">
    <property type="entry name" value="PAS domain"/>
    <property type="match status" value="2"/>
</dbReference>
<dbReference type="InterPro" id="IPR035919">
    <property type="entry name" value="EAL_sf"/>
</dbReference>
<dbReference type="InterPro" id="IPR013767">
    <property type="entry name" value="PAS_fold"/>
</dbReference>
<keyword evidence="1" id="KW-1133">Transmembrane helix</keyword>
<evidence type="ECO:0000259" key="5">
    <source>
        <dbReference type="PROSITE" id="PS50887"/>
    </source>
</evidence>
<dbReference type="PROSITE" id="PS50112">
    <property type="entry name" value="PAS"/>
    <property type="match status" value="1"/>
</dbReference>
<dbReference type="EMBL" id="UIGR01000001">
    <property type="protein sequence ID" value="SUX31265.1"/>
    <property type="molecule type" value="Genomic_DNA"/>
</dbReference>
<keyword evidence="1" id="KW-0472">Membrane</keyword>
<dbReference type="Pfam" id="PF00563">
    <property type="entry name" value="EAL"/>
    <property type="match status" value="1"/>
</dbReference>
<reference evidence="6 7" key="1">
    <citation type="submission" date="2018-06" db="EMBL/GenBank/DDBJ databases">
        <authorList>
            <consortium name="Pathogen Informatics"/>
            <person name="Doyle S."/>
        </authorList>
    </citation>
    <scope>NUCLEOTIDE SEQUENCE [LARGE SCALE GENOMIC DNA]</scope>
    <source>
        <strain evidence="6 7">NCTC8684</strain>
    </source>
</reference>